<organism evidence="1 2">
    <name type="scientific">Allomyces macrogynus (strain ATCC 38327)</name>
    <name type="common">Allomyces javanicus var. macrogynus</name>
    <dbReference type="NCBI Taxonomy" id="578462"/>
    <lineage>
        <taxon>Eukaryota</taxon>
        <taxon>Fungi</taxon>
        <taxon>Fungi incertae sedis</taxon>
        <taxon>Blastocladiomycota</taxon>
        <taxon>Blastocladiomycetes</taxon>
        <taxon>Blastocladiales</taxon>
        <taxon>Blastocladiaceae</taxon>
        <taxon>Allomyces</taxon>
    </lineage>
</organism>
<dbReference type="VEuPathDB" id="FungiDB:AMAG_13969"/>
<sequence>MSPECGAVEVTVARVISLRNDKDSLEPTPDVSIAPRLTQVIRHPYKDRVDEDQYDHARALLDALNERIDELLPDQDHLELGLFHDRDEVEPFFATPLGMRELLVRHNTYVKLQSPDNKFMVKIGLFTSLPCTGNLLPNYGSDEGAVPGTSMIVTSKHLWYPRELVEAHRNRGVVPSGVHQPLSTHNEELLVGMAREFDVMQSRVADKLTHLVKDLAAGRLDAE</sequence>
<reference evidence="1 2" key="1">
    <citation type="submission" date="2009-11" db="EMBL/GenBank/DDBJ databases">
        <title>Annotation of Allomyces macrogynus ATCC 38327.</title>
        <authorList>
            <consortium name="The Broad Institute Genome Sequencing Platform"/>
            <person name="Russ C."/>
            <person name="Cuomo C."/>
            <person name="Burger G."/>
            <person name="Gray M.W."/>
            <person name="Holland P.W.H."/>
            <person name="King N."/>
            <person name="Lang F.B.F."/>
            <person name="Roger A.J."/>
            <person name="Ruiz-Trillo I."/>
            <person name="Young S.K."/>
            <person name="Zeng Q."/>
            <person name="Gargeya S."/>
            <person name="Fitzgerald M."/>
            <person name="Haas B."/>
            <person name="Abouelleil A."/>
            <person name="Alvarado L."/>
            <person name="Arachchi H.M."/>
            <person name="Berlin A."/>
            <person name="Chapman S.B."/>
            <person name="Gearin G."/>
            <person name="Goldberg J."/>
            <person name="Griggs A."/>
            <person name="Gujja S."/>
            <person name="Hansen M."/>
            <person name="Heiman D."/>
            <person name="Howarth C."/>
            <person name="Larimer J."/>
            <person name="Lui A."/>
            <person name="MacDonald P.J.P."/>
            <person name="McCowen C."/>
            <person name="Montmayeur A."/>
            <person name="Murphy C."/>
            <person name="Neiman D."/>
            <person name="Pearson M."/>
            <person name="Priest M."/>
            <person name="Roberts A."/>
            <person name="Saif S."/>
            <person name="Shea T."/>
            <person name="Sisk P."/>
            <person name="Stolte C."/>
            <person name="Sykes S."/>
            <person name="Wortman J."/>
            <person name="Nusbaum C."/>
            <person name="Birren B."/>
        </authorList>
    </citation>
    <scope>NUCLEOTIDE SEQUENCE [LARGE SCALE GENOMIC DNA]</scope>
    <source>
        <strain evidence="1 2">ATCC 38327</strain>
    </source>
</reference>
<keyword evidence="2" id="KW-1185">Reference proteome</keyword>
<protein>
    <submittedName>
        <fullName evidence="1">Uncharacterized protein</fullName>
    </submittedName>
</protein>
<gene>
    <name evidence="1" type="ORF">AMAG_13969</name>
</gene>
<dbReference type="OrthoDB" id="10346593at2759"/>
<accession>A0A0L0T319</accession>
<dbReference type="EMBL" id="GG745359">
    <property type="protein sequence ID" value="KNE69107.1"/>
    <property type="molecule type" value="Genomic_DNA"/>
</dbReference>
<name>A0A0L0T319_ALLM3</name>
<dbReference type="Proteomes" id="UP000054350">
    <property type="component" value="Unassembled WGS sequence"/>
</dbReference>
<evidence type="ECO:0000313" key="1">
    <source>
        <dbReference type="EMBL" id="KNE69107.1"/>
    </source>
</evidence>
<reference evidence="2" key="2">
    <citation type="submission" date="2009-11" db="EMBL/GenBank/DDBJ databases">
        <title>The Genome Sequence of Allomyces macrogynus strain ATCC 38327.</title>
        <authorList>
            <consortium name="The Broad Institute Genome Sequencing Platform"/>
            <person name="Russ C."/>
            <person name="Cuomo C."/>
            <person name="Shea T."/>
            <person name="Young S.K."/>
            <person name="Zeng Q."/>
            <person name="Koehrsen M."/>
            <person name="Haas B."/>
            <person name="Borodovsky M."/>
            <person name="Guigo R."/>
            <person name="Alvarado L."/>
            <person name="Berlin A."/>
            <person name="Borenstein D."/>
            <person name="Chen Z."/>
            <person name="Engels R."/>
            <person name="Freedman E."/>
            <person name="Gellesch M."/>
            <person name="Goldberg J."/>
            <person name="Griggs A."/>
            <person name="Gujja S."/>
            <person name="Heiman D."/>
            <person name="Hepburn T."/>
            <person name="Howarth C."/>
            <person name="Jen D."/>
            <person name="Larson L."/>
            <person name="Lewis B."/>
            <person name="Mehta T."/>
            <person name="Park D."/>
            <person name="Pearson M."/>
            <person name="Roberts A."/>
            <person name="Saif S."/>
            <person name="Shenoy N."/>
            <person name="Sisk P."/>
            <person name="Stolte C."/>
            <person name="Sykes S."/>
            <person name="Walk T."/>
            <person name="White J."/>
            <person name="Yandava C."/>
            <person name="Burger G."/>
            <person name="Gray M.W."/>
            <person name="Holland P.W.H."/>
            <person name="King N."/>
            <person name="Lang F.B.F."/>
            <person name="Roger A.J."/>
            <person name="Ruiz-Trillo I."/>
            <person name="Lander E."/>
            <person name="Nusbaum C."/>
        </authorList>
    </citation>
    <scope>NUCLEOTIDE SEQUENCE [LARGE SCALE GENOMIC DNA]</scope>
    <source>
        <strain evidence="2">ATCC 38327</strain>
    </source>
</reference>
<proteinExistence type="predicted"/>
<evidence type="ECO:0000313" key="2">
    <source>
        <dbReference type="Proteomes" id="UP000054350"/>
    </source>
</evidence>
<dbReference type="AlphaFoldDB" id="A0A0L0T319"/>